<keyword evidence="2 4" id="KW-0808">Transferase</keyword>
<protein>
    <recommendedName>
        <fullName evidence="4">Aminoglycoside N(3)-acetyltransferase</fullName>
        <ecNumber evidence="4">2.3.1.-</ecNumber>
    </recommendedName>
</protein>
<organism evidence="5 6">
    <name type="scientific">Paenibacillus alvei</name>
    <name type="common">Bacillus alvei</name>
    <dbReference type="NCBI Taxonomy" id="44250"/>
    <lineage>
        <taxon>Bacteria</taxon>
        <taxon>Bacillati</taxon>
        <taxon>Bacillota</taxon>
        <taxon>Bacilli</taxon>
        <taxon>Bacillales</taxon>
        <taxon>Paenibacillaceae</taxon>
        <taxon>Paenibacillus</taxon>
    </lineage>
</organism>
<dbReference type="Pfam" id="PF02522">
    <property type="entry name" value="Antibiotic_NAT"/>
    <property type="match status" value="1"/>
</dbReference>
<comment type="similarity">
    <text evidence="1 4">Belongs to the antibiotic N-acetyltransferase family.</text>
</comment>
<dbReference type="AlphaFoldDB" id="A0A383R8D0"/>
<keyword evidence="4" id="KW-0046">Antibiotic resistance</keyword>
<name>A0A383R8D0_PAEAL</name>
<dbReference type="InterPro" id="IPR003679">
    <property type="entry name" value="Amioglycoside_AcTrfase"/>
</dbReference>
<dbReference type="PANTHER" id="PTHR11104:SF0">
    <property type="entry name" value="SPBETA PROPHAGE-DERIVED AMINOGLYCOSIDE N(3')-ACETYLTRANSFERASE-LIKE PROTEIN YOKD"/>
    <property type="match status" value="1"/>
</dbReference>
<dbReference type="RefSeq" id="WP_138185479.1">
    <property type="nucleotide sequence ID" value="NZ_LS992241.1"/>
</dbReference>
<comment type="catalytic activity">
    <reaction evidence="4">
        <text>a 2-deoxystreptamine antibiotic + acetyl-CoA = an N(3)-acetyl-2-deoxystreptamine antibiotic + CoA + H(+)</text>
        <dbReference type="Rhea" id="RHEA:12665"/>
        <dbReference type="ChEBI" id="CHEBI:15378"/>
        <dbReference type="ChEBI" id="CHEBI:57287"/>
        <dbReference type="ChEBI" id="CHEBI:57288"/>
        <dbReference type="ChEBI" id="CHEBI:57921"/>
        <dbReference type="ChEBI" id="CHEBI:77452"/>
        <dbReference type="EC" id="2.3.1.81"/>
    </reaction>
</comment>
<evidence type="ECO:0000256" key="4">
    <source>
        <dbReference type="RuleBase" id="RU365031"/>
    </source>
</evidence>
<dbReference type="PANTHER" id="PTHR11104">
    <property type="entry name" value="AMINOGLYCOSIDE N3-ACETYLTRANSFERASE"/>
    <property type="match status" value="1"/>
</dbReference>
<gene>
    <name evidence="5" type="primary">yokD</name>
    <name evidence="5" type="ORF">PBLR_11787</name>
</gene>
<keyword evidence="3 4" id="KW-0012">Acyltransferase</keyword>
<sequence length="267" mass="29755">MEVMSGELFTIETLTKDFEALGVQPGMNLILHSSMKSLGSWVAGGASAVILALEEQLSEEGTLVMPTHTVDLSDPSTWQCPPVPESWWEPIREQMPAFDIAFTPCLEMGIIPELFRKQSGVVRSYHPQVSFAAWGANKDRIIANHSLDYSLGEQSPIAKLYELNGWVLLLGVGHGNNTSIHLAEYRADYASKQMMVLKSPMIVDGVKSWVAYQDVDFDTDDFEKLGADFARDTGYVRSGKIANADALLMPVRELVDYAAQWMEKHRR</sequence>
<dbReference type="GO" id="GO:0046677">
    <property type="term" value="P:response to antibiotic"/>
    <property type="evidence" value="ECO:0007669"/>
    <property type="project" value="UniProtKB-KW"/>
</dbReference>
<reference evidence="6" key="1">
    <citation type="submission" date="2018-08" db="EMBL/GenBank/DDBJ databases">
        <authorList>
            <person name="Chevrot R."/>
        </authorList>
    </citation>
    <scope>NUCLEOTIDE SEQUENCE [LARGE SCALE GENOMIC DNA]</scope>
</reference>
<accession>A0A383R8D0</accession>
<proteinExistence type="inferred from homology"/>
<evidence type="ECO:0000313" key="6">
    <source>
        <dbReference type="Proteomes" id="UP000304148"/>
    </source>
</evidence>
<dbReference type="Proteomes" id="UP000304148">
    <property type="component" value="Chromosome"/>
</dbReference>
<dbReference type="EMBL" id="LS992241">
    <property type="protein sequence ID" value="SYX83365.1"/>
    <property type="molecule type" value="Genomic_DNA"/>
</dbReference>
<evidence type="ECO:0000256" key="1">
    <source>
        <dbReference type="ARBA" id="ARBA00006383"/>
    </source>
</evidence>
<dbReference type="EC" id="2.3.1.-" evidence="4"/>
<dbReference type="InterPro" id="IPR028345">
    <property type="entry name" value="Antibiotic_NAT-like"/>
</dbReference>
<evidence type="ECO:0000256" key="3">
    <source>
        <dbReference type="ARBA" id="ARBA00023315"/>
    </source>
</evidence>
<dbReference type="GO" id="GO:0046353">
    <property type="term" value="F:aminoglycoside 3-N-acetyltransferase activity"/>
    <property type="evidence" value="ECO:0007669"/>
    <property type="project" value="UniProtKB-EC"/>
</dbReference>
<evidence type="ECO:0000256" key="2">
    <source>
        <dbReference type="ARBA" id="ARBA00022679"/>
    </source>
</evidence>
<dbReference type="SUPFAM" id="SSF110710">
    <property type="entry name" value="TTHA0583/YokD-like"/>
    <property type="match status" value="1"/>
</dbReference>
<evidence type="ECO:0000313" key="5">
    <source>
        <dbReference type="EMBL" id="SYX83365.1"/>
    </source>
</evidence>